<proteinExistence type="predicted"/>
<sequence>MSMPLDLAGHLAILNGGDAVAVEFRGGVIDLRFSGLRQALRLRGRFGRARRRDLLRRLREALGRADVELHVWVGGRRVGRLAGDSRATRLAAWLGVDPLEVGIWGVRPVRRRGAGG</sequence>
<dbReference type="AlphaFoldDB" id="A0A5B9W4T6"/>
<dbReference type="InterPro" id="IPR003034">
    <property type="entry name" value="SAP_dom"/>
</dbReference>
<evidence type="ECO:0000313" key="3">
    <source>
        <dbReference type="Proteomes" id="UP000324233"/>
    </source>
</evidence>
<dbReference type="RefSeq" id="WP_148595059.1">
    <property type="nucleotide sequence ID" value="NZ_CP042997.1"/>
</dbReference>
<evidence type="ECO:0000259" key="1">
    <source>
        <dbReference type="PROSITE" id="PS50800"/>
    </source>
</evidence>
<feature type="domain" description="SAP" evidence="1">
    <location>
        <begin position="28"/>
        <end position="62"/>
    </location>
</feature>
<organism evidence="2 3">
    <name type="scientific">Aquisphaera giovannonii</name>
    <dbReference type="NCBI Taxonomy" id="406548"/>
    <lineage>
        <taxon>Bacteria</taxon>
        <taxon>Pseudomonadati</taxon>
        <taxon>Planctomycetota</taxon>
        <taxon>Planctomycetia</taxon>
        <taxon>Isosphaerales</taxon>
        <taxon>Isosphaeraceae</taxon>
        <taxon>Aquisphaera</taxon>
    </lineage>
</organism>
<protein>
    <recommendedName>
        <fullName evidence="1">SAP domain-containing protein</fullName>
    </recommendedName>
</protein>
<dbReference type="Proteomes" id="UP000324233">
    <property type="component" value="Chromosome"/>
</dbReference>
<evidence type="ECO:0000313" key="2">
    <source>
        <dbReference type="EMBL" id="QEH35234.1"/>
    </source>
</evidence>
<dbReference type="KEGG" id="agv:OJF2_37810"/>
<dbReference type="PROSITE" id="PS50800">
    <property type="entry name" value="SAP"/>
    <property type="match status" value="1"/>
</dbReference>
<gene>
    <name evidence="2" type="ORF">OJF2_37810</name>
</gene>
<name>A0A5B9W4T6_9BACT</name>
<dbReference type="EMBL" id="CP042997">
    <property type="protein sequence ID" value="QEH35234.1"/>
    <property type="molecule type" value="Genomic_DNA"/>
</dbReference>
<keyword evidence="3" id="KW-1185">Reference proteome</keyword>
<accession>A0A5B9W4T6</accession>
<reference evidence="2 3" key="1">
    <citation type="submission" date="2019-08" db="EMBL/GenBank/DDBJ databases">
        <title>Deep-cultivation of Planctomycetes and their phenomic and genomic characterization uncovers novel biology.</title>
        <authorList>
            <person name="Wiegand S."/>
            <person name="Jogler M."/>
            <person name="Boedeker C."/>
            <person name="Pinto D."/>
            <person name="Vollmers J."/>
            <person name="Rivas-Marin E."/>
            <person name="Kohn T."/>
            <person name="Peeters S.H."/>
            <person name="Heuer A."/>
            <person name="Rast P."/>
            <person name="Oberbeckmann S."/>
            <person name="Bunk B."/>
            <person name="Jeske O."/>
            <person name="Meyerdierks A."/>
            <person name="Storesund J.E."/>
            <person name="Kallscheuer N."/>
            <person name="Luecker S."/>
            <person name="Lage O.M."/>
            <person name="Pohl T."/>
            <person name="Merkel B.J."/>
            <person name="Hornburger P."/>
            <person name="Mueller R.-W."/>
            <person name="Bruemmer F."/>
            <person name="Labrenz M."/>
            <person name="Spormann A.M."/>
            <person name="Op den Camp H."/>
            <person name="Overmann J."/>
            <person name="Amann R."/>
            <person name="Jetten M.S.M."/>
            <person name="Mascher T."/>
            <person name="Medema M.H."/>
            <person name="Devos D.P."/>
            <person name="Kaster A.-K."/>
            <person name="Ovreas L."/>
            <person name="Rohde M."/>
            <person name="Galperin M.Y."/>
            <person name="Jogler C."/>
        </authorList>
    </citation>
    <scope>NUCLEOTIDE SEQUENCE [LARGE SCALE GENOMIC DNA]</scope>
    <source>
        <strain evidence="2 3">OJF2</strain>
    </source>
</reference>